<evidence type="ECO:0000256" key="2">
    <source>
        <dbReference type="SAM" id="MobiDB-lite"/>
    </source>
</evidence>
<sequence length="98" mass="11003">NGDVVEEPLDENYVDDDDDKDPDYRKRKPKFTEKIYGSIPDIPVGTFWQFRMACSHDGVHRPTVAGIHGGEDGCYSIALSGGYEDDLDYGECFTYTGE</sequence>
<dbReference type="InterPro" id="IPR045134">
    <property type="entry name" value="UHRF1/2-like"/>
</dbReference>
<dbReference type="InterPro" id="IPR015947">
    <property type="entry name" value="PUA-like_sf"/>
</dbReference>
<dbReference type="Proteomes" id="UP001152795">
    <property type="component" value="Unassembled WGS sequence"/>
</dbReference>
<feature type="compositionally biased region" description="Acidic residues" evidence="2">
    <location>
        <begin position="1"/>
        <end position="21"/>
    </location>
</feature>
<reference evidence="3" key="1">
    <citation type="submission" date="2020-04" db="EMBL/GenBank/DDBJ databases">
        <authorList>
            <person name="Alioto T."/>
            <person name="Alioto T."/>
            <person name="Gomez Garrido J."/>
        </authorList>
    </citation>
    <scope>NUCLEOTIDE SEQUENCE</scope>
    <source>
        <strain evidence="3">A484AB</strain>
    </source>
</reference>
<dbReference type="InterPro" id="IPR036987">
    <property type="entry name" value="SRA-YDG_sf"/>
</dbReference>
<dbReference type="InterPro" id="IPR003105">
    <property type="entry name" value="SRA_YDG"/>
</dbReference>
<evidence type="ECO:0000313" key="3">
    <source>
        <dbReference type="EMBL" id="CAB4022535.1"/>
    </source>
</evidence>
<accession>A0A6S7IT90</accession>
<proteinExistence type="predicted"/>
<dbReference type="SUPFAM" id="SSF88697">
    <property type="entry name" value="PUA domain-like"/>
    <property type="match status" value="1"/>
</dbReference>
<dbReference type="Gene3D" id="2.30.280.10">
    <property type="entry name" value="SRA-YDG"/>
    <property type="match status" value="1"/>
</dbReference>
<dbReference type="OrthoDB" id="2270193at2759"/>
<protein>
    <submittedName>
        <fullName evidence="3">E3 ubiquitin- ligase UHRF1-like</fullName>
    </submittedName>
</protein>
<keyword evidence="4" id="KW-1185">Reference proteome</keyword>
<dbReference type="GO" id="GO:0044027">
    <property type="term" value="P:negative regulation of gene expression via chromosomal CpG island methylation"/>
    <property type="evidence" value="ECO:0007669"/>
    <property type="project" value="TreeGrafter"/>
</dbReference>
<organism evidence="3 4">
    <name type="scientific">Paramuricea clavata</name>
    <name type="common">Red gorgonian</name>
    <name type="synonym">Violescent sea-whip</name>
    <dbReference type="NCBI Taxonomy" id="317549"/>
    <lineage>
        <taxon>Eukaryota</taxon>
        <taxon>Metazoa</taxon>
        <taxon>Cnidaria</taxon>
        <taxon>Anthozoa</taxon>
        <taxon>Octocorallia</taxon>
        <taxon>Malacalcyonacea</taxon>
        <taxon>Plexauridae</taxon>
        <taxon>Paramuricea</taxon>
    </lineage>
</organism>
<feature type="non-terminal residue" evidence="3">
    <location>
        <position position="1"/>
    </location>
</feature>
<dbReference type="GO" id="GO:0016874">
    <property type="term" value="F:ligase activity"/>
    <property type="evidence" value="ECO:0007669"/>
    <property type="project" value="UniProtKB-KW"/>
</dbReference>
<dbReference type="GO" id="GO:0005634">
    <property type="term" value="C:nucleus"/>
    <property type="evidence" value="ECO:0007669"/>
    <property type="project" value="UniProtKB-SubCell"/>
</dbReference>
<gene>
    <name evidence="3" type="ORF">PACLA_8A089648</name>
</gene>
<dbReference type="GO" id="GO:0061630">
    <property type="term" value="F:ubiquitin protein ligase activity"/>
    <property type="evidence" value="ECO:0007669"/>
    <property type="project" value="TreeGrafter"/>
</dbReference>
<dbReference type="GO" id="GO:0016567">
    <property type="term" value="P:protein ubiquitination"/>
    <property type="evidence" value="ECO:0007669"/>
    <property type="project" value="TreeGrafter"/>
</dbReference>
<dbReference type="PROSITE" id="PS51015">
    <property type="entry name" value="YDG"/>
    <property type="match status" value="1"/>
</dbReference>
<name>A0A6S7IT90_PARCT</name>
<evidence type="ECO:0000313" key="4">
    <source>
        <dbReference type="Proteomes" id="UP001152795"/>
    </source>
</evidence>
<keyword evidence="3" id="KW-0436">Ligase</keyword>
<dbReference type="EMBL" id="CACRXK020012026">
    <property type="protein sequence ID" value="CAB4022535.1"/>
    <property type="molecule type" value="Genomic_DNA"/>
</dbReference>
<feature type="region of interest" description="Disordered" evidence="2">
    <location>
        <begin position="1"/>
        <end position="26"/>
    </location>
</feature>
<dbReference type="AlphaFoldDB" id="A0A6S7IT90"/>
<feature type="non-terminal residue" evidence="3">
    <location>
        <position position="98"/>
    </location>
</feature>
<dbReference type="PANTHER" id="PTHR14140">
    <property type="entry name" value="E3 UBIQUITIN-PROTEIN LIGASE UHRF-RELATED"/>
    <property type="match status" value="1"/>
</dbReference>
<keyword evidence="1" id="KW-0539">Nucleus</keyword>
<comment type="subcellular location">
    <subcellularLocation>
        <location evidence="1">Nucleus</location>
    </subcellularLocation>
</comment>
<dbReference type="PANTHER" id="PTHR14140:SF27">
    <property type="entry name" value="OS04G0289800 PROTEIN"/>
    <property type="match status" value="1"/>
</dbReference>
<evidence type="ECO:0000256" key="1">
    <source>
        <dbReference type="PROSITE-ProRule" id="PRU00358"/>
    </source>
</evidence>
<comment type="caution">
    <text evidence="3">The sequence shown here is derived from an EMBL/GenBank/DDBJ whole genome shotgun (WGS) entry which is preliminary data.</text>
</comment>
<dbReference type="SMART" id="SM00466">
    <property type="entry name" value="SRA"/>
    <property type="match status" value="1"/>
</dbReference>
<dbReference type="Pfam" id="PF02182">
    <property type="entry name" value="SAD_SRA"/>
    <property type="match status" value="1"/>
</dbReference>